<dbReference type="InterPro" id="IPR009798">
    <property type="entry name" value="Wun1-like"/>
</dbReference>
<sequence>MKAVLRLYEALELRDAERVQRLFAGDLEWWFHGPPSHQHMKRLLTGEDDDFHFLIHSVEAFGAATVVAEGTDPTGSVLWVHAWTVADGLITHVREYFNSSVTITRVASGNASAASGKSSSASGDARCFAVWKSRLAGSAGKSLPGLVLAI</sequence>
<evidence type="ECO:0000313" key="1">
    <source>
        <dbReference type="EMBL" id="PKA67123.1"/>
    </source>
</evidence>
<evidence type="ECO:0000313" key="2">
    <source>
        <dbReference type="Proteomes" id="UP000236161"/>
    </source>
</evidence>
<dbReference type="SUPFAM" id="SSF54427">
    <property type="entry name" value="NTF2-like"/>
    <property type="match status" value="1"/>
</dbReference>
<dbReference type="PANTHER" id="PTHR33703:SF1">
    <property type="entry name" value="WOUND-INDUCED PROTEIN 1"/>
    <property type="match status" value="1"/>
</dbReference>
<dbReference type="AlphaFoldDB" id="A0A2I0BH42"/>
<dbReference type="Pfam" id="PF07107">
    <property type="entry name" value="WI12"/>
    <property type="match status" value="1"/>
</dbReference>
<proteinExistence type="predicted"/>
<dbReference type="Proteomes" id="UP000236161">
    <property type="component" value="Unassembled WGS sequence"/>
</dbReference>
<keyword evidence="2" id="KW-1185">Reference proteome</keyword>
<dbReference type="Gene3D" id="3.10.450.50">
    <property type="match status" value="1"/>
</dbReference>
<dbReference type="PANTHER" id="PTHR33703">
    <property type="entry name" value="OS07G0691300 PROTEIN"/>
    <property type="match status" value="1"/>
</dbReference>
<dbReference type="EMBL" id="KZ451883">
    <property type="protein sequence ID" value="PKA67123.1"/>
    <property type="molecule type" value="Genomic_DNA"/>
</dbReference>
<dbReference type="STRING" id="1088818.A0A2I0BH42"/>
<dbReference type="InterPro" id="IPR032710">
    <property type="entry name" value="NTF2-like_dom_sf"/>
</dbReference>
<name>A0A2I0BH42_9ASPA</name>
<accession>A0A2I0BH42</accession>
<reference evidence="1 2" key="1">
    <citation type="journal article" date="2017" name="Nature">
        <title>The Apostasia genome and the evolution of orchids.</title>
        <authorList>
            <person name="Zhang G.Q."/>
            <person name="Liu K.W."/>
            <person name="Li Z."/>
            <person name="Lohaus R."/>
            <person name="Hsiao Y.Y."/>
            <person name="Niu S.C."/>
            <person name="Wang J.Y."/>
            <person name="Lin Y.C."/>
            <person name="Xu Q."/>
            <person name="Chen L.J."/>
            <person name="Yoshida K."/>
            <person name="Fujiwara S."/>
            <person name="Wang Z.W."/>
            <person name="Zhang Y.Q."/>
            <person name="Mitsuda N."/>
            <person name="Wang M."/>
            <person name="Liu G.H."/>
            <person name="Pecoraro L."/>
            <person name="Huang H.X."/>
            <person name="Xiao X.J."/>
            <person name="Lin M."/>
            <person name="Wu X.Y."/>
            <person name="Wu W.L."/>
            <person name="Chen Y.Y."/>
            <person name="Chang S.B."/>
            <person name="Sakamoto S."/>
            <person name="Ohme-Takagi M."/>
            <person name="Yagi M."/>
            <person name="Zeng S.J."/>
            <person name="Shen C.Y."/>
            <person name="Yeh C.M."/>
            <person name="Luo Y.B."/>
            <person name="Tsai W.C."/>
            <person name="Van de Peer Y."/>
            <person name="Liu Z.J."/>
        </authorList>
    </citation>
    <scope>NUCLEOTIDE SEQUENCE [LARGE SCALE GENOMIC DNA]</scope>
    <source>
        <strain evidence="2">cv. Shenzhen</strain>
        <tissue evidence="1">Stem</tissue>
    </source>
</reference>
<gene>
    <name evidence="1" type="primary">WUN1</name>
    <name evidence="1" type="ORF">AXF42_Ash004615</name>
</gene>
<protein>
    <submittedName>
        <fullName evidence="1">Wound-induced protein 1</fullName>
    </submittedName>
</protein>
<dbReference type="OrthoDB" id="667779at2759"/>
<organism evidence="1 2">
    <name type="scientific">Apostasia shenzhenica</name>
    <dbReference type="NCBI Taxonomy" id="1088818"/>
    <lineage>
        <taxon>Eukaryota</taxon>
        <taxon>Viridiplantae</taxon>
        <taxon>Streptophyta</taxon>
        <taxon>Embryophyta</taxon>
        <taxon>Tracheophyta</taxon>
        <taxon>Spermatophyta</taxon>
        <taxon>Magnoliopsida</taxon>
        <taxon>Liliopsida</taxon>
        <taxon>Asparagales</taxon>
        <taxon>Orchidaceae</taxon>
        <taxon>Apostasioideae</taxon>
        <taxon>Apostasia</taxon>
    </lineage>
</organism>